<gene>
    <name evidence="2" type="ORF">BgAZ_203090</name>
</gene>
<evidence type="ECO:0000313" key="2">
    <source>
        <dbReference type="EMBL" id="KAK1443433.1"/>
    </source>
</evidence>
<accession>A0AAD8PDH5</accession>
<dbReference type="EMBL" id="JAVEPI010000002">
    <property type="protein sequence ID" value="KAK1443433.1"/>
    <property type="molecule type" value="Genomic_DNA"/>
</dbReference>
<sequence length="187" mass="21293">MASEGQSNVTSSLRWADELDDLDSDVEGGALPVSQKQSGFEPQQQSSTIQKEHTAEPARERFIMEKSERSIGNGSERSFGEMSTDNRASGDYDRQRSQRMIDTDRPDFSSRDRDGMNRRNPRNAKKSGNRKGKFDQPKYEEDSWRCMPASTEPSLGRRSSSFPSTGEDDRRTFGNNRRNKEDNNPAW</sequence>
<feature type="compositionally biased region" description="Basic and acidic residues" evidence="1">
    <location>
        <begin position="167"/>
        <end position="187"/>
    </location>
</feature>
<dbReference type="AlphaFoldDB" id="A0AAD8PDH5"/>
<evidence type="ECO:0000256" key="1">
    <source>
        <dbReference type="SAM" id="MobiDB-lite"/>
    </source>
</evidence>
<feature type="compositionally biased region" description="Polar residues" evidence="1">
    <location>
        <begin position="1"/>
        <end position="13"/>
    </location>
</feature>
<feature type="compositionally biased region" description="Basic and acidic residues" evidence="1">
    <location>
        <begin position="132"/>
        <end position="144"/>
    </location>
</feature>
<comment type="caution">
    <text evidence="2">The sequence shown here is derived from an EMBL/GenBank/DDBJ whole genome shotgun (WGS) entry which is preliminary data.</text>
</comment>
<feature type="compositionally biased region" description="Polar residues" evidence="1">
    <location>
        <begin position="151"/>
        <end position="164"/>
    </location>
</feature>
<proteinExistence type="predicted"/>
<feature type="compositionally biased region" description="Polar residues" evidence="1">
    <location>
        <begin position="34"/>
        <end position="49"/>
    </location>
</feature>
<feature type="compositionally biased region" description="Basic and acidic residues" evidence="1">
    <location>
        <begin position="88"/>
        <end position="117"/>
    </location>
</feature>
<feature type="compositionally biased region" description="Polar residues" evidence="1">
    <location>
        <begin position="70"/>
        <end position="87"/>
    </location>
</feature>
<feature type="compositionally biased region" description="Basic residues" evidence="1">
    <location>
        <begin position="119"/>
        <end position="131"/>
    </location>
</feature>
<feature type="compositionally biased region" description="Basic and acidic residues" evidence="1">
    <location>
        <begin position="50"/>
        <end position="69"/>
    </location>
</feature>
<reference evidence="2" key="1">
    <citation type="submission" date="2023-08" db="EMBL/GenBank/DDBJ databases">
        <title>Draft sequence of the Babesia gibsoni genome.</title>
        <authorList>
            <person name="Yamagishi J.Y."/>
            <person name="Xuan X.X."/>
        </authorList>
    </citation>
    <scope>NUCLEOTIDE SEQUENCE</scope>
    <source>
        <strain evidence="2">Azabu</strain>
    </source>
</reference>
<name>A0AAD8PDH5_BABGI</name>
<organism evidence="2 3">
    <name type="scientific">Babesia gibsoni</name>
    <dbReference type="NCBI Taxonomy" id="33632"/>
    <lineage>
        <taxon>Eukaryota</taxon>
        <taxon>Sar</taxon>
        <taxon>Alveolata</taxon>
        <taxon>Apicomplexa</taxon>
        <taxon>Aconoidasida</taxon>
        <taxon>Piroplasmida</taxon>
        <taxon>Babesiidae</taxon>
        <taxon>Babesia</taxon>
    </lineage>
</organism>
<dbReference type="Proteomes" id="UP001230268">
    <property type="component" value="Unassembled WGS sequence"/>
</dbReference>
<evidence type="ECO:0000313" key="3">
    <source>
        <dbReference type="Proteomes" id="UP001230268"/>
    </source>
</evidence>
<keyword evidence="3" id="KW-1185">Reference proteome</keyword>
<feature type="region of interest" description="Disordered" evidence="1">
    <location>
        <begin position="1"/>
        <end position="187"/>
    </location>
</feature>
<protein>
    <submittedName>
        <fullName evidence="2">Uncharacterized protein</fullName>
    </submittedName>
</protein>